<evidence type="ECO:0000256" key="2">
    <source>
        <dbReference type="SAM" id="MobiDB-lite"/>
    </source>
</evidence>
<reference evidence="4 5" key="1">
    <citation type="submission" date="2019-01" db="EMBL/GenBank/DDBJ databases">
        <title>Draft genome sequence of Psathyrella aberdarensis IHI B618.</title>
        <authorList>
            <person name="Buettner E."/>
            <person name="Kellner H."/>
        </authorList>
    </citation>
    <scope>NUCLEOTIDE SEQUENCE [LARGE SCALE GENOMIC DNA]</scope>
    <source>
        <strain evidence="4 5">IHI B618</strain>
    </source>
</reference>
<organism evidence="4 5">
    <name type="scientific">Candolleomyces aberdarensis</name>
    <dbReference type="NCBI Taxonomy" id="2316362"/>
    <lineage>
        <taxon>Eukaryota</taxon>
        <taxon>Fungi</taxon>
        <taxon>Dikarya</taxon>
        <taxon>Basidiomycota</taxon>
        <taxon>Agaricomycotina</taxon>
        <taxon>Agaricomycetes</taxon>
        <taxon>Agaricomycetidae</taxon>
        <taxon>Agaricales</taxon>
        <taxon>Agaricineae</taxon>
        <taxon>Psathyrellaceae</taxon>
        <taxon>Candolleomyces</taxon>
    </lineage>
</organism>
<dbReference type="InterPro" id="IPR027417">
    <property type="entry name" value="P-loop_NTPase"/>
</dbReference>
<dbReference type="Pfam" id="PF24883">
    <property type="entry name" value="NPHP3_N"/>
    <property type="match status" value="1"/>
</dbReference>
<accession>A0A4Q2DJK1</accession>
<evidence type="ECO:0000256" key="1">
    <source>
        <dbReference type="ARBA" id="ARBA00022737"/>
    </source>
</evidence>
<comment type="caution">
    <text evidence="4">The sequence shown here is derived from an EMBL/GenBank/DDBJ whole genome shotgun (WGS) entry which is preliminary data.</text>
</comment>
<sequence>MANSFQGAHDFQVDQLRITNISSSSSGIGPLRELESRIAAGAIHDSAERCDAPKCHPDTRVAVQDDLYGWITDGDGESENPRKMKWVTGPAGTGKTAVLGSLSERCKAGGVLVATFFFASWSASIGRRRKTALVTIIAHQLARYHPDLREEISEAIKANSDIFDKNLHTQMEVLILGPLQEISRRPDAPGLRGAVMIDGVDECEAEQYHDTTTTGSKSKLLPPRANDQDQLEVL</sequence>
<keyword evidence="1" id="KW-0677">Repeat</keyword>
<evidence type="ECO:0000313" key="4">
    <source>
        <dbReference type="EMBL" id="RXW18845.1"/>
    </source>
</evidence>
<feature type="region of interest" description="Disordered" evidence="2">
    <location>
        <begin position="210"/>
        <end position="234"/>
    </location>
</feature>
<evidence type="ECO:0000259" key="3">
    <source>
        <dbReference type="Pfam" id="PF24883"/>
    </source>
</evidence>
<feature type="domain" description="Nephrocystin 3-like N-terminal" evidence="3">
    <location>
        <begin position="80"/>
        <end position="207"/>
    </location>
</feature>
<dbReference type="Proteomes" id="UP000290288">
    <property type="component" value="Unassembled WGS sequence"/>
</dbReference>
<dbReference type="InterPro" id="IPR056884">
    <property type="entry name" value="NPHP3-like_N"/>
</dbReference>
<dbReference type="STRING" id="2316362.A0A4Q2DJK1"/>
<dbReference type="AlphaFoldDB" id="A0A4Q2DJK1"/>
<evidence type="ECO:0000313" key="5">
    <source>
        <dbReference type="Proteomes" id="UP000290288"/>
    </source>
</evidence>
<dbReference type="EMBL" id="SDEE01000237">
    <property type="protein sequence ID" value="RXW18845.1"/>
    <property type="molecule type" value="Genomic_DNA"/>
</dbReference>
<keyword evidence="5" id="KW-1185">Reference proteome</keyword>
<dbReference type="OrthoDB" id="5106486at2759"/>
<dbReference type="SUPFAM" id="SSF52540">
    <property type="entry name" value="P-loop containing nucleoside triphosphate hydrolases"/>
    <property type="match status" value="1"/>
</dbReference>
<name>A0A4Q2DJK1_9AGAR</name>
<gene>
    <name evidence="4" type="ORF">EST38_g7014</name>
</gene>
<proteinExistence type="predicted"/>
<protein>
    <recommendedName>
        <fullName evidence="3">Nephrocystin 3-like N-terminal domain-containing protein</fullName>
    </recommendedName>
</protein>